<dbReference type="AlphaFoldDB" id="A0A813EB66"/>
<keyword evidence="11" id="KW-1185">Reference proteome</keyword>
<evidence type="ECO:0000256" key="2">
    <source>
        <dbReference type="ARBA" id="ARBA00009347"/>
    </source>
</evidence>
<dbReference type="GO" id="GO:0005737">
    <property type="term" value="C:cytoplasm"/>
    <property type="evidence" value="ECO:0007669"/>
    <property type="project" value="TreeGrafter"/>
</dbReference>
<evidence type="ECO:0000313" key="11">
    <source>
        <dbReference type="Proteomes" id="UP000654075"/>
    </source>
</evidence>
<dbReference type="InterPro" id="IPR046373">
    <property type="entry name" value="Acyl-CoA_Oxase/DH_mid-dom_sf"/>
</dbReference>
<dbReference type="SUPFAM" id="SSF56645">
    <property type="entry name" value="Acyl-CoA dehydrogenase NM domain-like"/>
    <property type="match status" value="1"/>
</dbReference>
<dbReference type="InterPro" id="IPR009100">
    <property type="entry name" value="AcylCoA_DH/oxidase_NM_dom_sf"/>
</dbReference>
<dbReference type="Gene3D" id="1.10.540.10">
    <property type="entry name" value="Acyl-CoA dehydrogenase/oxidase, N-terminal domain"/>
    <property type="match status" value="1"/>
</dbReference>
<feature type="domain" description="Acyl-CoA oxidase/dehydrogenase middle" evidence="8">
    <location>
        <begin position="60"/>
        <end position="152"/>
    </location>
</feature>
<dbReference type="InterPro" id="IPR050741">
    <property type="entry name" value="Acyl-CoA_dehydrogenase"/>
</dbReference>
<dbReference type="GO" id="GO:0003995">
    <property type="term" value="F:acyl-CoA dehydrogenase activity"/>
    <property type="evidence" value="ECO:0007669"/>
    <property type="project" value="TreeGrafter"/>
</dbReference>
<comment type="caution">
    <text evidence="10">The sequence shown here is derived from an EMBL/GenBank/DDBJ whole genome shotgun (WGS) entry which is preliminary data.</text>
</comment>
<dbReference type="Proteomes" id="UP000654075">
    <property type="component" value="Unassembled WGS sequence"/>
</dbReference>
<organism evidence="10 11">
    <name type="scientific">Polarella glacialis</name>
    <name type="common">Dinoflagellate</name>
    <dbReference type="NCBI Taxonomy" id="89957"/>
    <lineage>
        <taxon>Eukaryota</taxon>
        <taxon>Sar</taxon>
        <taxon>Alveolata</taxon>
        <taxon>Dinophyceae</taxon>
        <taxon>Suessiales</taxon>
        <taxon>Suessiaceae</taxon>
        <taxon>Polarella</taxon>
    </lineage>
</organism>
<dbReference type="InterPro" id="IPR013786">
    <property type="entry name" value="AcylCoA_DH/ox_N"/>
</dbReference>
<gene>
    <name evidence="10" type="ORF">PGLA1383_LOCUS14808</name>
</gene>
<dbReference type="OrthoDB" id="10262177at2759"/>
<feature type="domain" description="Acyl-CoA dehydrogenase/oxidase N-terminal" evidence="9">
    <location>
        <begin position="1"/>
        <end position="54"/>
    </location>
</feature>
<evidence type="ECO:0000256" key="4">
    <source>
        <dbReference type="ARBA" id="ARBA00022827"/>
    </source>
</evidence>
<evidence type="ECO:0000256" key="3">
    <source>
        <dbReference type="ARBA" id="ARBA00022630"/>
    </source>
</evidence>
<dbReference type="InterPro" id="IPR009075">
    <property type="entry name" value="AcylCo_DH/oxidase_C"/>
</dbReference>
<feature type="domain" description="Acyl-CoA dehydrogenase/oxidase C-terminal" evidence="7">
    <location>
        <begin position="164"/>
        <end position="316"/>
    </location>
</feature>
<dbReference type="InterPro" id="IPR006091">
    <property type="entry name" value="Acyl-CoA_Oxase/DH_mid-dom"/>
</dbReference>
<comment type="similarity">
    <text evidence="2 6">Belongs to the acyl-CoA dehydrogenase family.</text>
</comment>
<proteinExistence type="inferred from homology"/>
<evidence type="ECO:0000313" key="10">
    <source>
        <dbReference type="EMBL" id="CAE8596343.1"/>
    </source>
</evidence>
<dbReference type="Pfam" id="PF00441">
    <property type="entry name" value="Acyl-CoA_dh_1"/>
    <property type="match status" value="1"/>
</dbReference>
<dbReference type="GO" id="GO:0050660">
    <property type="term" value="F:flavin adenine dinucleotide binding"/>
    <property type="evidence" value="ECO:0007669"/>
    <property type="project" value="InterPro"/>
</dbReference>
<dbReference type="Pfam" id="PF02771">
    <property type="entry name" value="Acyl-CoA_dh_N"/>
    <property type="match status" value="1"/>
</dbReference>
<evidence type="ECO:0008006" key="12">
    <source>
        <dbReference type="Google" id="ProtNLM"/>
    </source>
</evidence>
<dbReference type="PANTHER" id="PTHR48083">
    <property type="entry name" value="MEDIUM-CHAIN SPECIFIC ACYL-COA DEHYDROGENASE, MITOCHONDRIAL-RELATED"/>
    <property type="match status" value="1"/>
</dbReference>
<dbReference type="Gene3D" id="1.20.140.10">
    <property type="entry name" value="Butyryl-CoA Dehydrogenase, subunit A, domain 3"/>
    <property type="match status" value="1"/>
</dbReference>
<dbReference type="GO" id="GO:0033539">
    <property type="term" value="P:fatty acid beta-oxidation using acyl-CoA dehydrogenase"/>
    <property type="evidence" value="ECO:0007669"/>
    <property type="project" value="TreeGrafter"/>
</dbReference>
<evidence type="ECO:0000259" key="8">
    <source>
        <dbReference type="Pfam" id="PF02770"/>
    </source>
</evidence>
<evidence type="ECO:0000256" key="5">
    <source>
        <dbReference type="ARBA" id="ARBA00023002"/>
    </source>
</evidence>
<sequence>MDIWHRFIVSDELGRLCAGGLLASLLTHGISLPPILMLGTDVQKKRYVPDIVTGRKLCSLAVTEPSGGSDVARMKTTAARDGDFYVVNGQKTFISGGMNADYFTVAVRTGSAGFGGISLLIVHRDFPGVQTHRLKTQGWHCSTTTSVIFDEVRVPVENLLGEENAGFLPIMLNFNNERYSMSVTACRMARCCLEDAIRYSRVRKTFGRALGKHQVIRHKLAEMARHVLATQGMIQAVSRELAAGGSPARVGGQVALTKVQATRCLEFCAREASQVLGGRSYIRGGNGGRIERCYREVRVYAIGGGSEEIMLELAGRMAKL</sequence>
<accession>A0A813EB66</accession>
<dbReference type="OMA" id="MWEYPVA"/>
<evidence type="ECO:0000256" key="6">
    <source>
        <dbReference type="RuleBase" id="RU362125"/>
    </source>
</evidence>
<evidence type="ECO:0000256" key="1">
    <source>
        <dbReference type="ARBA" id="ARBA00001974"/>
    </source>
</evidence>
<dbReference type="Gene3D" id="2.40.110.10">
    <property type="entry name" value="Butyryl-CoA Dehydrogenase, subunit A, domain 2"/>
    <property type="match status" value="1"/>
</dbReference>
<comment type="cofactor">
    <cofactor evidence="1 6">
        <name>FAD</name>
        <dbReference type="ChEBI" id="CHEBI:57692"/>
    </cofactor>
</comment>
<evidence type="ECO:0000259" key="7">
    <source>
        <dbReference type="Pfam" id="PF00441"/>
    </source>
</evidence>
<keyword evidence="4 6" id="KW-0274">FAD</keyword>
<dbReference type="PANTHER" id="PTHR48083:SF28">
    <property type="entry name" value="ACYL-COA DEHYDROGENASE FAMILY PROTEIN (AFU_ORTHOLOGUE AFUA_6G10880)-RELATED"/>
    <property type="match status" value="1"/>
</dbReference>
<evidence type="ECO:0000259" key="9">
    <source>
        <dbReference type="Pfam" id="PF02771"/>
    </source>
</evidence>
<name>A0A813EB66_POLGL</name>
<dbReference type="EMBL" id="CAJNNV010008528">
    <property type="protein sequence ID" value="CAE8596343.1"/>
    <property type="molecule type" value="Genomic_DNA"/>
</dbReference>
<keyword evidence="5 6" id="KW-0560">Oxidoreductase</keyword>
<dbReference type="Pfam" id="PF02770">
    <property type="entry name" value="Acyl-CoA_dh_M"/>
    <property type="match status" value="1"/>
</dbReference>
<reference evidence="10" key="1">
    <citation type="submission" date="2021-02" db="EMBL/GenBank/DDBJ databases">
        <authorList>
            <person name="Dougan E. K."/>
            <person name="Rhodes N."/>
            <person name="Thang M."/>
            <person name="Chan C."/>
        </authorList>
    </citation>
    <scope>NUCLEOTIDE SEQUENCE</scope>
</reference>
<dbReference type="FunFam" id="2.40.110.10:FF:000002">
    <property type="entry name" value="Acyl-CoA dehydrogenase fadE12"/>
    <property type="match status" value="1"/>
</dbReference>
<protein>
    <recommendedName>
        <fullName evidence="12">Acyl-CoA dehydrogenase</fullName>
    </recommendedName>
</protein>
<dbReference type="SUPFAM" id="SSF47203">
    <property type="entry name" value="Acyl-CoA dehydrogenase C-terminal domain-like"/>
    <property type="match status" value="1"/>
</dbReference>
<dbReference type="InterPro" id="IPR036250">
    <property type="entry name" value="AcylCo_DH-like_C"/>
</dbReference>
<dbReference type="InterPro" id="IPR037069">
    <property type="entry name" value="AcylCoA_DH/ox_N_sf"/>
</dbReference>
<keyword evidence="3 6" id="KW-0285">Flavoprotein</keyword>